<dbReference type="SMART" id="SM00849">
    <property type="entry name" value="Lactamase_B"/>
    <property type="match status" value="1"/>
</dbReference>
<dbReference type="RefSeq" id="WP_379186398.1">
    <property type="nucleotide sequence ID" value="NZ_JBHSOW010000008.1"/>
</dbReference>
<dbReference type="PANTHER" id="PTHR42951:SF15">
    <property type="entry name" value="METALLO-BETA-LACTAMASE SUPERFAMILY PROTEIN"/>
    <property type="match status" value="1"/>
</dbReference>
<dbReference type="Proteomes" id="UP001596047">
    <property type="component" value="Unassembled WGS sequence"/>
</dbReference>
<reference evidence="6" key="1">
    <citation type="journal article" date="2019" name="Int. J. Syst. Evol. Microbiol.">
        <title>The Global Catalogue of Microorganisms (GCM) 10K type strain sequencing project: providing services to taxonomists for standard genome sequencing and annotation.</title>
        <authorList>
            <consortium name="The Broad Institute Genomics Platform"/>
            <consortium name="The Broad Institute Genome Sequencing Center for Infectious Disease"/>
            <person name="Wu L."/>
            <person name="Ma J."/>
        </authorList>
    </citation>
    <scope>NUCLEOTIDE SEQUENCE [LARGE SCALE GENOMIC DNA]</scope>
    <source>
        <strain evidence="6">CGMCC 1.3240</strain>
    </source>
</reference>
<comment type="function">
    <text evidence="2">Counteracts the endogenous Pycsar antiviral defense system. Phosphodiesterase that enables metal-dependent hydrolysis of host cyclic nucleotide Pycsar defense signals such as cCMP and cUMP.</text>
</comment>
<keyword evidence="6" id="KW-1185">Reference proteome</keyword>
<organism evidence="5 6">
    <name type="scientific">Paenibacillus solisilvae</name>
    <dbReference type="NCBI Taxonomy" id="2486751"/>
    <lineage>
        <taxon>Bacteria</taxon>
        <taxon>Bacillati</taxon>
        <taxon>Bacillota</taxon>
        <taxon>Bacilli</taxon>
        <taxon>Bacillales</taxon>
        <taxon>Paenibacillaceae</taxon>
        <taxon>Paenibacillus</taxon>
    </lineage>
</organism>
<dbReference type="Pfam" id="PF00753">
    <property type="entry name" value="Lactamase_B"/>
    <property type="match status" value="1"/>
</dbReference>
<gene>
    <name evidence="5" type="ORF">ACFPYJ_02140</name>
</gene>
<evidence type="ECO:0000256" key="1">
    <source>
        <dbReference type="ARBA" id="ARBA00034221"/>
    </source>
</evidence>
<dbReference type="PANTHER" id="PTHR42951">
    <property type="entry name" value="METALLO-BETA-LACTAMASE DOMAIN-CONTAINING"/>
    <property type="match status" value="1"/>
</dbReference>
<name>A0ABW0VT22_9BACL</name>
<accession>A0ABW0VT22</accession>
<sequence length="249" mass="27152">MRASDGVTMLSISATIMGKTDVIHPTLLWDRNNVILVDTAYPGQLPLVKAAVEQAGIRFEKLTAVILTHQDIDHIGNLPAIRKELPQVQILAHPIEKPYIQGEKMLVKITPESIEKAVAALPQQVPDEWRKAFRSTLENPPRASVDRTIAGGEELPYSAGLVVIDTPGHTPGHLSLYHQASKTLIAADALLISEGQLLLPEPGLCSDYELAKESIAKLASFDIESVICYHGGMITDNVKERIAKLISSF</sequence>
<evidence type="ECO:0000313" key="5">
    <source>
        <dbReference type="EMBL" id="MFC5647934.1"/>
    </source>
</evidence>
<proteinExistence type="predicted"/>
<comment type="catalytic activity">
    <reaction evidence="1">
        <text>3',5'-cyclic CMP + H2O = CMP + H(+)</text>
        <dbReference type="Rhea" id="RHEA:72675"/>
        <dbReference type="ChEBI" id="CHEBI:15377"/>
        <dbReference type="ChEBI" id="CHEBI:15378"/>
        <dbReference type="ChEBI" id="CHEBI:58003"/>
        <dbReference type="ChEBI" id="CHEBI:60377"/>
    </reaction>
    <physiologicalReaction direction="left-to-right" evidence="1">
        <dbReference type="Rhea" id="RHEA:72676"/>
    </physiologicalReaction>
</comment>
<dbReference type="EMBL" id="JBHSOW010000008">
    <property type="protein sequence ID" value="MFC5647934.1"/>
    <property type="molecule type" value="Genomic_DNA"/>
</dbReference>
<evidence type="ECO:0000313" key="6">
    <source>
        <dbReference type="Proteomes" id="UP001596047"/>
    </source>
</evidence>
<protein>
    <submittedName>
        <fullName evidence="5">MBL fold metallo-hydrolase</fullName>
    </submittedName>
</protein>
<comment type="caution">
    <text evidence="5">The sequence shown here is derived from an EMBL/GenBank/DDBJ whole genome shotgun (WGS) entry which is preliminary data.</text>
</comment>
<evidence type="ECO:0000259" key="4">
    <source>
        <dbReference type="SMART" id="SM00849"/>
    </source>
</evidence>
<dbReference type="SUPFAM" id="SSF56281">
    <property type="entry name" value="Metallo-hydrolase/oxidoreductase"/>
    <property type="match status" value="1"/>
</dbReference>
<comment type="catalytic activity">
    <reaction evidence="3">
        <text>3',5'-cyclic UMP + H2O = UMP + H(+)</text>
        <dbReference type="Rhea" id="RHEA:70575"/>
        <dbReference type="ChEBI" id="CHEBI:15377"/>
        <dbReference type="ChEBI" id="CHEBI:15378"/>
        <dbReference type="ChEBI" id="CHEBI:57865"/>
        <dbReference type="ChEBI" id="CHEBI:184387"/>
    </reaction>
    <physiologicalReaction direction="left-to-right" evidence="3">
        <dbReference type="Rhea" id="RHEA:70576"/>
    </physiologicalReaction>
</comment>
<evidence type="ECO:0000256" key="2">
    <source>
        <dbReference type="ARBA" id="ARBA00034301"/>
    </source>
</evidence>
<dbReference type="InterPro" id="IPR001279">
    <property type="entry name" value="Metallo-B-lactamas"/>
</dbReference>
<dbReference type="CDD" id="cd07721">
    <property type="entry name" value="yflN-like_MBL-fold"/>
    <property type="match status" value="1"/>
</dbReference>
<feature type="domain" description="Metallo-beta-lactamase" evidence="4">
    <location>
        <begin position="22"/>
        <end position="230"/>
    </location>
</feature>
<dbReference type="InterPro" id="IPR036866">
    <property type="entry name" value="RibonucZ/Hydroxyglut_hydro"/>
</dbReference>
<dbReference type="InterPro" id="IPR050855">
    <property type="entry name" value="NDM-1-like"/>
</dbReference>
<evidence type="ECO:0000256" key="3">
    <source>
        <dbReference type="ARBA" id="ARBA00048505"/>
    </source>
</evidence>
<dbReference type="Gene3D" id="3.60.15.10">
    <property type="entry name" value="Ribonuclease Z/Hydroxyacylglutathione hydrolase-like"/>
    <property type="match status" value="1"/>
</dbReference>